<evidence type="ECO:0000256" key="1">
    <source>
        <dbReference type="ARBA" id="ARBA00004323"/>
    </source>
</evidence>
<keyword evidence="9 11" id="KW-0325">Glycoprotein</keyword>
<evidence type="ECO:0000256" key="7">
    <source>
        <dbReference type="ARBA" id="ARBA00023034"/>
    </source>
</evidence>
<evidence type="ECO:0000256" key="6">
    <source>
        <dbReference type="ARBA" id="ARBA00022989"/>
    </source>
</evidence>
<keyword evidence="4" id="KW-0812">Transmembrane</keyword>
<reference evidence="12" key="2">
    <citation type="submission" date="2025-09" db="UniProtKB">
        <authorList>
            <consortium name="Ensembl"/>
        </authorList>
    </citation>
    <scope>IDENTIFICATION</scope>
</reference>
<dbReference type="InterPro" id="IPR005331">
    <property type="entry name" value="Sulfotransferase"/>
</dbReference>
<name>A0A8C5PFQ6_9ANUR</name>
<dbReference type="EC" id="2.8.2.-" evidence="11"/>
<dbReference type="GO" id="GO:0016051">
    <property type="term" value="P:carbohydrate biosynthetic process"/>
    <property type="evidence" value="ECO:0007669"/>
    <property type="project" value="InterPro"/>
</dbReference>
<dbReference type="PANTHER" id="PTHR12137">
    <property type="entry name" value="CARBOHYDRATE SULFOTRANSFERASE"/>
    <property type="match status" value="1"/>
</dbReference>
<evidence type="ECO:0000256" key="8">
    <source>
        <dbReference type="ARBA" id="ARBA00023136"/>
    </source>
</evidence>
<dbReference type="GO" id="GO:0050655">
    <property type="term" value="P:dermatan sulfate proteoglycan metabolic process"/>
    <property type="evidence" value="ECO:0007669"/>
    <property type="project" value="TreeGrafter"/>
</dbReference>
<dbReference type="GeneTree" id="ENSGT00940000164429"/>
<keyword evidence="5 11" id="KW-0735">Signal-anchor</keyword>
<organism evidence="12 13">
    <name type="scientific">Leptobrachium leishanense</name>
    <name type="common">Leishan spiny toad</name>
    <dbReference type="NCBI Taxonomy" id="445787"/>
    <lineage>
        <taxon>Eukaryota</taxon>
        <taxon>Metazoa</taxon>
        <taxon>Chordata</taxon>
        <taxon>Craniata</taxon>
        <taxon>Vertebrata</taxon>
        <taxon>Euteleostomi</taxon>
        <taxon>Amphibia</taxon>
        <taxon>Batrachia</taxon>
        <taxon>Anura</taxon>
        <taxon>Pelobatoidea</taxon>
        <taxon>Megophryidae</taxon>
        <taxon>Leptobrachium</taxon>
    </lineage>
</organism>
<sequence length="285" mass="32725">MGVPPWQVSALAPLANHAEESKVLNITPDRFLYIQQLRKRRLQGFCLRNPEEGMMESVEGAENLLSGMIVNEKLQMLYCMAGATGTDTWENLLEKVKGEDDVTIETPVVDHLSSNSSVVPAEQSSYNLSVVEKIFRTYTKVVFVREPFERLISAYLQGDAGELTFDEFLEDVLGSYASEDEGNPWKPVVRLCHPCFIKYDYIVLHDFFRTDVFHLMKRIGIPDHILRPEFSDAQSKLTQKWFAENLFSRLTREQVEQISEVYRMDLEAFPFHRSLLLKSPIVKPG</sequence>
<keyword evidence="3 11" id="KW-0808">Transferase</keyword>
<evidence type="ECO:0000256" key="11">
    <source>
        <dbReference type="RuleBase" id="RU364020"/>
    </source>
</evidence>
<dbReference type="PANTHER" id="PTHR12137:SF64">
    <property type="entry name" value="CARBOHYDRATE SULFOTRANSFERASE"/>
    <property type="match status" value="1"/>
</dbReference>
<dbReference type="Pfam" id="PF03567">
    <property type="entry name" value="Sulfotransfer_2"/>
    <property type="match status" value="1"/>
</dbReference>
<dbReference type="Proteomes" id="UP000694569">
    <property type="component" value="Unplaced"/>
</dbReference>
<keyword evidence="13" id="KW-1185">Reference proteome</keyword>
<keyword evidence="6" id="KW-1133">Transmembrane helix</keyword>
<evidence type="ECO:0000256" key="9">
    <source>
        <dbReference type="ARBA" id="ARBA00023180"/>
    </source>
</evidence>
<comment type="similarity">
    <text evidence="2 11">Belongs to the sulfotransferase 2 family.</text>
</comment>
<dbReference type="GO" id="GO:0008146">
    <property type="term" value="F:sulfotransferase activity"/>
    <property type="evidence" value="ECO:0007669"/>
    <property type="project" value="InterPro"/>
</dbReference>
<keyword evidence="8" id="KW-0472">Membrane</keyword>
<evidence type="ECO:0000256" key="2">
    <source>
        <dbReference type="ARBA" id="ARBA00006339"/>
    </source>
</evidence>
<dbReference type="InterPro" id="IPR018011">
    <property type="entry name" value="Carb_sulfotrans_8-10"/>
</dbReference>
<evidence type="ECO:0000313" key="13">
    <source>
        <dbReference type="Proteomes" id="UP000694569"/>
    </source>
</evidence>
<protein>
    <recommendedName>
        <fullName evidence="11">Carbohydrate sulfotransferase</fullName>
        <ecNumber evidence="11">2.8.2.-</ecNumber>
    </recommendedName>
</protein>
<dbReference type="GO" id="GO:0000139">
    <property type="term" value="C:Golgi membrane"/>
    <property type="evidence" value="ECO:0007669"/>
    <property type="project" value="UniProtKB-SubCell"/>
</dbReference>
<evidence type="ECO:0000256" key="5">
    <source>
        <dbReference type="ARBA" id="ARBA00022968"/>
    </source>
</evidence>
<evidence type="ECO:0000313" key="12">
    <source>
        <dbReference type="Ensembl" id="ENSLLEP00000019748.1"/>
    </source>
</evidence>
<comment type="subcellular location">
    <subcellularLocation>
        <location evidence="1 11">Golgi apparatus membrane</location>
        <topology evidence="1 11">Single-pass type II membrane protein</topology>
    </subcellularLocation>
</comment>
<dbReference type="Ensembl" id="ENSLLET00000020524.1">
    <property type="protein sequence ID" value="ENSLLEP00000019748.1"/>
    <property type="gene ID" value="ENSLLEG00000012536.1"/>
</dbReference>
<evidence type="ECO:0000256" key="10">
    <source>
        <dbReference type="ARBA" id="ARBA00023277"/>
    </source>
</evidence>
<accession>A0A8C5PFQ6</accession>
<keyword evidence="7 11" id="KW-0333">Golgi apparatus</keyword>
<evidence type="ECO:0000256" key="3">
    <source>
        <dbReference type="ARBA" id="ARBA00022679"/>
    </source>
</evidence>
<dbReference type="AlphaFoldDB" id="A0A8C5PFQ6"/>
<reference evidence="12" key="1">
    <citation type="submission" date="2025-08" db="UniProtKB">
        <authorList>
            <consortium name="Ensembl"/>
        </authorList>
    </citation>
    <scope>IDENTIFICATION</scope>
</reference>
<keyword evidence="10 11" id="KW-0119">Carbohydrate metabolism</keyword>
<proteinExistence type="inferred from homology"/>
<evidence type="ECO:0000256" key="4">
    <source>
        <dbReference type="ARBA" id="ARBA00022692"/>
    </source>
</evidence>
<dbReference type="OrthoDB" id="9896530at2759"/>